<dbReference type="Proteomes" id="UP000077202">
    <property type="component" value="Unassembled WGS sequence"/>
</dbReference>
<dbReference type="CDD" id="cd18186">
    <property type="entry name" value="BTB_POZ_ZBTB_KLHL-like"/>
    <property type="match status" value="1"/>
</dbReference>
<comment type="pathway">
    <text evidence="1">Protein modification; protein ubiquitination.</text>
</comment>
<sequence>MATEVVDVCISNCTQCRFLCKLCVDRIAALALNKKPHHELENKVRFLQAYEPGPLSESFRGDVSFVGCDLEPVFAHRFIMAGKSSVFRKMFDIDMKEKESGTVQVDDAVAPVLRSVVNYCYTADILFTEEAPAEEVLKLAHKYDMNELKAVCESELSRGINNENLCNRLRLAHIYDAKKLDAVAARFFKENFDDVYTRVVESLLLGIRGLTVHGMYVIYFPANWYISVEELYALRRFPESRHSTSQNKILN</sequence>
<evidence type="ECO:0000256" key="1">
    <source>
        <dbReference type="ARBA" id="ARBA00004906"/>
    </source>
</evidence>
<feature type="domain" description="BTB" evidence="2">
    <location>
        <begin position="61"/>
        <end position="129"/>
    </location>
</feature>
<proteinExistence type="predicted"/>
<gene>
    <name evidence="3" type="ORF">AXG93_4604s1000</name>
</gene>
<dbReference type="Pfam" id="PF00651">
    <property type="entry name" value="BTB"/>
    <property type="match status" value="1"/>
</dbReference>
<organism evidence="3 4">
    <name type="scientific">Marchantia polymorpha subsp. ruderalis</name>
    <dbReference type="NCBI Taxonomy" id="1480154"/>
    <lineage>
        <taxon>Eukaryota</taxon>
        <taxon>Viridiplantae</taxon>
        <taxon>Streptophyta</taxon>
        <taxon>Embryophyta</taxon>
        <taxon>Marchantiophyta</taxon>
        <taxon>Marchantiopsida</taxon>
        <taxon>Marchantiidae</taxon>
        <taxon>Marchantiales</taxon>
        <taxon>Marchantiaceae</taxon>
        <taxon>Marchantia</taxon>
    </lineage>
</organism>
<reference evidence="3" key="1">
    <citation type="submission" date="2016-03" db="EMBL/GenBank/DDBJ databases">
        <title>Mechanisms controlling the formation of the plant cell surface in tip-growing cells are functionally conserved among land plants.</title>
        <authorList>
            <person name="Honkanen S."/>
            <person name="Jones V.A."/>
            <person name="Morieri G."/>
            <person name="Champion C."/>
            <person name="Hetherington A.J."/>
            <person name="Kelly S."/>
            <person name="Saint-Marcoux D."/>
            <person name="Proust H."/>
            <person name="Prescott H."/>
            <person name="Dolan L."/>
        </authorList>
    </citation>
    <scope>NUCLEOTIDE SEQUENCE [LARGE SCALE GENOMIC DNA]</scope>
    <source>
        <tissue evidence="3">Whole gametophyte</tissue>
    </source>
</reference>
<dbReference type="AlphaFoldDB" id="A0A176VZ39"/>
<dbReference type="PANTHER" id="PTHR24413">
    <property type="entry name" value="SPECKLE-TYPE POZ PROTEIN"/>
    <property type="match status" value="1"/>
</dbReference>
<dbReference type="SMART" id="SM00225">
    <property type="entry name" value="BTB"/>
    <property type="match status" value="1"/>
</dbReference>
<dbReference type="InterPro" id="IPR000210">
    <property type="entry name" value="BTB/POZ_dom"/>
</dbReference>
<protein>
    <recommendedName>
        <fullName evidence="2">BTB domain-containing protein</fullName>
    </recommendedName>
</protein>
<dbReference type="PROSITE" id="PS50097">
    <property type="entry name" value="BTB"/>
    <property type="match status" value="1"/>
</dbReference>
<evidence type="ECO:0000259" key="2">
    <source>
        <dbReference type="PROSITE" id="PS50097"/>
    </source>
</evidence>
<evidence type="ECO:0000313" key="4">
    <source>
        <dbReference type="Proteomes" id="UP000077202"/>
    </source>
</evidence>
<comment type="caution">
    <text evidence="3">The sequence shown here is derived from an EMBL/GenBank/DDBJ whole genome shotgun (WGS) entry which is preliminary data.</text>
</comment>
<name>A0A176VZ39_MARPO</name>
<dbReference type="Gene3D" id="3.30.710.10">
    <property type="entry name" value="Potassium Channel Kv1.1, Chain A"/>
    <property type="match status" value="1"/>
</dbReference>
<accession>A0A176VZ39</accession>
<keyword evidence="4" id="KW-1185">Reference proteome</keyword>
<dbReference type="SUPFAM" id="SSF54695">
    <property type="entry name" value="POZ domain"/>
    <property type="match status" value="1"/>
</dbReference>
<evidence type="ECO:0000313" key="3">
    <source>
        <dbReference type="EMBL" id="OAE25631.1"/>
    </source>
</evidence>
<dbReference type="InterPro" id="IPR011333">
    <property type="entry name" value="SKP1/BTB/POZ_sf"/>
</dbReference>
<dbReference type="EMBL" id="LVLJ01002297">
    <property type="protein sequence ID" value="OAE25631.1"/>
    <property type="molecule type" value="Genomic_DNA"/>
</dbReference>